<comment type="caution">
    <text evidence="1">The sequence shown here is derived from an EMBL/GenBank/DDBJ whole genome shotgun (WGS) entry which is preliminary data.</text>
</comment>
<keyword evidence="2" id="KW-1185">Reference proteome</keyword>
<evidence type="ECO:0000313" key="1">
    <source>
        <dbReference type="EMBL" id="KAH7258856.1"/>
    </source>
</evidence>
<proteinExistence type="predicted"/>
<organism evidence="1 2">
    <name type="scientific">Fusarium redolens</name>
    <dbReference type="NCBI Taxonomy" id="48865"/>
    <lineage>
        <taxon>Eukaryota</taxon>
        <taxon>Fungi</taxon>
        <taxon>Dikarya</taxon>
        <taxon>Ascomycota</taxon>
        <taxon>Pezizomycotina</taxon>
        <taxon>Sordariomycetes</taxon>
        <taxon>Hypocreomycetidae</taxon>
        <taxon>Hypocreales</taxon>
        <taxon>Nectriaceae</taxon>
        <taxon>Fusarium</taxon>
        <taxon>Fusarium redolens species complex</taxon>
    </lineage>
</organism>
<dbReference type="RefSeq" id="XP_046051564.1">
    <property type="nucleotide sequence ID" value="XM_046201302.1"/>
</dbReference>
<sequence length="195" mass="22099">MPITRHLPTGKSFPGCRIVVLTDPPPIMIEHTQMASRQNRENDTYYFARPTLPQHGYKDYIKPALVTQMQRFGKQGSLEMIVDVLSVNSFTARLIKEVREFIRDRKFRPAFVLMHENFPRDPTSDSGTRQSETRLAAAAIVHQENSGSTDGCIGNVWAFNLSSSLFERPDGTLPKAFISSPLTRTKFLLDWGEVV</sequence>
<protein>
    <submittedName>
        <fullName evidence="1">Uncharacterized protein</fullName>
    </submittedName>
</protein>
<name>A0A9P9HK33_FUSRE</name>
<dbReference type="EMBL" id="JAGMUX010000005">
    <property type="protein sequence ID" value="KAH7258856.1"/>
    <property type="molecule type" value="Genomic_DNA"/>
</dbReference>
<gene>
    <name evidence="1" type="ORF">BKA55DRAFT_735742</name>
</gene>
<reference evidence="1" key="1">
    <citation type="journal article" date="2021" name="Nat. Commun.">
        <title>Genetic determinants of endophytism in the Arabidopsis root mycobiome.</title>
        <authorList>
            <person name="Mesny F."/>
            <person name="Miyauchi S."/>
            <person name="Thiergart T."/>
            <person name="Pickel B."/>
            <person name="Atanasova L."/>
            <person name="Karlsson M."/>
            <person name="Huettel B."/>
            <person name="Barry K.W."/>
            <person name="Haridas S."/>
            <person name="Chen C."/>
            <person name="Bauer D."/>
            <person name="Andreopoulos W."/>
            <person name="Pangilinan J."/>
            <person name="LaButti K."/>
            <person name="Riley R."/>
            <person name="Lipzen A."/>
            <person name="Clum A."/>
            <person name="Drula E."/>
            <person name="Henrissat B."/>
            <person name="Kohler A."/>
            <person name="Grigoriev I.V."/>
            <person name="Martin F.M."/>
            <person name="Hacquard S."/>
        </authorList>
    </citation>
    <scope>NUCLEOTIDE SEQUENCE</scope>
    <source>
        <strain evidence="1">MPI-CAGE-AT-0023</strain>
    </source>
</reference>
<accession>A0A9P9HK33</accession>
<dbReference type="GeneID" id="70231256"/>
<dbReference type="AlphaFoldDB" id="A0A9P9HK33"/>
<evidence type="ECO:0000313" key="2">
    <source>
        <dbReference type="Proteomes" id="UP000720189"/>
    </source>
</evidence>
<dbReference type="Proteomes" id="UP000720189">
    <property type="component" value="Unassembled WGS sequence"/>
</dbReference>